<dbReference type="PROSITE" id="PS50044">
    <property type="entry name" value="SIGMA54_3"/>
    <property type="match status" value="1"/>
</dbReference>
<dbReference type="Gene3D" id="1.10.10.60">
    <property type="entry name" value="Homeodomain-like"/>
    <property type="match status" value="1"/>
</dbReference>
<dbReference type="AlphaFoldDB" id="A0A382L8X7"/>
<protein>
    <recommendedName>
        <fullName evidence="1">RNA polymerase sigma factor 54 DNA-binding domain-containing protein</fullName>
    </recommendedName>
</protein>
<reference evidence="2" key="1">
    <citation type="submission" date="2018-05" db="EMBL/GenBank/DDBJ databases">
        <authorList>
            <person name="Lanie J.A."/>
            <person name="Ng W.-L."/>
            <person name="Kazmierczak K.M."/>
            <person name="Andrzejewski T.M."/>
            <person name="Davidsen T.M."/>
            <person name="Wayne K.J."/>
            <person name="Tettelin H."/>
            <person name="Glass J.I."/>
            <person name="Rusch D."/>
            <person name="Podicherti R."/>
            <person name="Tsui H.-C.T."/>
            <person name="Winkler M.E."/>
        </authorList>
    </citation>
    <scope>NUCLEOTIDE SEQUENCE</scope>
</reference>
<dbReference type="InterPro" id="IPR007634">
    <property type="entry name" value="RNA_pol_sigma_54_DNA-bd"/>
</dbReference>
<proteinExistence type="predicted"/>
<dbReference type="PRINTS" id="PR00045">
    <property type="entry name" value="SIGMA54FCT"/>
</dbReference>
<dbReference type="Pfam" id="PF04552">
    <property type="entry name" value="Sigma54_DBD"/>
    <property type="match status" value="1"/>
</dbReference>
<organism evidence="2">
    <name type="scientific">marine metagenome</name>
    <dbReference type="NCBI Taxonomy" id="408172"/>
    <lineage>
        <taxon>unclassified sequences</taxon>
        <taxon>metagenomes</taxon>
        <taxon>ecological metagenomes</taxon>
    </lineage>
</organism>
<dbReference type="PANTHER" id="PTHR32248:SF4">
    <property type="entry name" value="RNA POLYMERASE SIGMA-54 FACTOR"/>
    <property type="match status" value="1"/>
</dbReference>
<gene>
    <name evidence="2" type="ORF">METZ01_LOCUS284381</name>
</gene>
<accession>A0A382L8X7</accession>
<dbReference type="GO" id="GO:0016987">
    <property type="term" value="F:sigma factor activity"/>
    <property type="evidence" value="ECO:0007669"/>
    <property type="project" value="InterPro"/>
</dbReference>
<dbReference type="InterPro" id="IPR000394">
    <property type="entry name" value="RNA_pol_sigma_54"/>
</dbReference>
<name>A0A382L8X7_9ZZZZ</name>
<evidence type="ECO:0000259" key="1">
    <source>
        <dbReference type="Pfam" id="PF04552"/>
    </source>
</evidence>
<dbReference type="EMBL" id="UINC01084670">
    <property type="protein sequence ID" value="SVC31527.1"/>
    <property type="molecule type" value="Genomic_DNA"/>
</dbReference>
<dbReference type="PANTHER" id="PTHR32248">
    <property type="entry name" value="RNA POLYMERASE SIGMA-54 FACTOR"/>
    <property type="match status" value="1"/>
</dbReference>
<sequence>ILIKSCDLSPGLNFIETNFILPDIEIIQYKNELGVQFIKSNFPKLIIDKDLEELAKNKANKPNSKLIEMINNAKWLIKAVARRNETVQQVGALICKIQSDFLLDRSSELQPLTNLELAQQLKLSPSTVSRILRSKYIQTPKGPIEMKSLLASSVSKTRKVTPVKLMEEIQQIILSESTKLSDQKISDILNKRGFNLARRTIAKYRKKINIPNSRRR</sequence>
<feature type="non-terminal residue" evidence="2">
    <location>
        <position position="1"/>
    </location>
</feature>
<feature type="domain" description="RNA polymerase sigma factor 54 DNA-binding" evidence="1">
    <location>
        <begin position="68"/>
        <end position="216"/>
    </location>
</feature>
<dbReference type="PROSITE" id="PS00718">
    <property type="entry name" value="SIGMA54_2"/>
    <property type="match status" value="1"/>
</dbReference>
<dbReference type="GO" id="GO:0001216">
    <property type="term" value="F:DNA-binding transcription activator activity"/>
    <property type="evidence" value="ECO:0007669"/>
    <property type="project" value="InterPro"/>
</dbReference>
<evidence type="ECO:0000313" key="2">
    <source>
        <dbReference type="EMBL" id="SVC31527.1"/>
    </source>
</evidence>